<feature type="compositionally biased region" description="Basic and acidic residues" evidence="7">
    <location>
        <begin position="412"/>
        <end position="449"/>
    </location>
</feature>
<dbReference type="GO" id="GO:0140042">
    <property type="term" value="P:lipid droplet formation"/>
    <property type="evidence" value="ECO:0007669"/>
    <property type="project" value="UniProtKB-ARBA"/>
</dbReference>
<dbReference type="GO" id="GO:0006629">
    <property type="term" value="P:lipid metabolic process"/>
    <property type="evidence" value="ECO:0007669"/>
    <property type="project" value="UniProtKB-KW"/>
</dbReference>
<organism evidence="9 10">
    <name type="scientific">Kwoniella heveanensis BCC8398</name>
    <dbReference type="NCBI Taxonomy" id="1296120"/>
    <lineage>
        <taxon>Eukaryota</taxon>
        <taxon>Fungi</taxon>
        <taxon>Dikarya</taxon>
        <taxon>Basidiomycota</taxon>
        <taxon>Agaricomycotina</taxon>
        <taxon>Tremellomycetes</taxon>
        <taxon>Tremellales</taxon>
        <taxon>Cryptococcaceae</taxon>
        <taxon>Kwoniella</taxon>
    </lineage>
</organism>
<feature type="transmembrane region" description="Helical" evidence="8">
    <location>
        <begin position="365"/>
        <end position="388"/>
    </location>
</feature>
<dbReference type="InterPro" id="IPR009617">
    <property type="entry name" value="Seipin"/>
</dbReference>
<evidence type="ECO:0000256" key="3">
    <source>
        <dbReference type="ARBA" id="ARBA00022824"/>
    </source>
</evidence>
<proteinExistence type="predicted"/>
<keyword evidence="5" id="KW-0443">Lipid metabolism</keyword>
<feature type="transmembrane region" description="Helical" evidence="8">
    <location>
        <begin position="105"/>
        <end position="130"/>
    </location>
</feature>
<evidence type="ECO:0000256" key="6">
    <source>
        <dbReference type="ARBA" id="ARBA00023136"/>
    </source>
</evidence>
<feature type="region of interest" description="Disordered" evidence="7">
    <location>
        <begin position="1"/>
        <end position="34"/>
    </location>
</feature>
<keyword evidence="4 8" id="KW-1133">Transmembrane helix</keyword>
<gene>
    <name evidence="9" type="ORF">I316_01505</name>
</gene>
<evidence type="ECO:0000256" key="5">
    <source>
        <dbReference type="ARBA" id="ARBA00023098"/>
    </source>
</evidence>
<feature type="compositionally biased region" description="Polar residues" evidence="7">
    <location>
        <begin position="486"/>
        <end position="510"/>
    </location>
</feature>
<keyword evidence="2 8" id="KW-0812">Transmembrane</keyword>
<evidence type="ECO:0000256" key="4">
    <source>
        <dbReference type="ARBA" id="ARBA00022989"/>
    </source>
</evidence>
<dbReference type="AlphaFoldDB" id="A0A1B9H0Y0"/>
<keyword evidence="6 8" id="KW-0472">Membrane</keyword>
<feature type="region of interest" description="Disordered" evidence="7">
    <location>
        <begin position="392"/>
        <end position="548"/>
    </location>
</feature>
<name>A0A1B9H0Y0_9TREE</name>
<feature type="compositionally biased region" description="Low complexity" evidence="7">
    <location>
        <begin position="511"/>
        <end position="533"/>
    </location>
</feature>
<protein>
    <submittedName>
        <fullName evidence="9">Uncharacterized protein</fullName>
    </submittedName>
</protein>
<dbReference type="OrthoDB" id="2593582at2759"/>
<evidence type="ECO:0000256" key="1">
    <source>
        <dbReference type="ARBA" id="ARBA00004477"/>
    </source>
</evidence>
<comment type="subcellular location">
    <subcellularLocation>
        <location evidence="1">Endoplasmic reticulum membrane</location>
        <topology evidence="1">Multi-pass membrane protein</topology>
    </subcellularLocation>
</comment>
<reference evidence="9 10" key="1">
    <citation type="submission" date="2013-07" db="EMBL/GenBank/DDBJ databases">
        <title>The Genome Sequence of Cryptococcus heveanensis BCC8398.</title>
        <authorList>
            <consortium name="The Broad Institute Genome Sequencing Platform"/>
            <person name="Cuomo C."/>
            <person name="Litvintseva A."/>
            <person name="Chen Y."/>
            <person name="Heitman J."/>
            <person name="Sun S."/>
            <person name="Springer D."/>
            <person name="Dromer F."/>
            <person name="Young S.K."/>
            <person name="Zeng Q."/>
            <person name="Gargeya S."/>
            <person name="Fitzgerald M."/>
            <person name="Abouelleil A."/>
            <person name="Alvarado L."/>
            <person name="Berlin A.M."/>
            <person name="Chapman S.B."/>
            <person name="Dewar J."/>
            <person name="Goldberg J."/>
            <person name="Griggs A."/>
            <person name="Gujja S."/>
            <person name="Hansen M."/>
            <person name="Howarth C."/>
            <person name="Imamovic A."/>
            <person name="Larimer J."/>
            <person name="McCowan C."/>
            <person name="Murphy C."/>
            <person name="Pearson M."/>
            <person name="Priest M."/>
            <person name="Roberts A."/>
            <person name="Saif S."/>
            <person name="Shea T."/>
            <person name="Sykes S."/>
            <person name="Wortman J."/>
            <person name="Nusbaum C."/>
            <person name="Birren B."/>
        </authorList>
    </citation>
    <scope>NUCLEOTIDE SEQUENCE [LARGE SCALE GENOMIC DNA]</scope>
    <source>
        <strain evidence="9 10">BCC8398</strain>
    </source>
</reference>
<keyword evidence="10" id="KW-1185">Reference proteome</keyword>
<evidence type="ECO:0000313" key="9">
    <source>
        <dbReference type="EMBL" id="OCF36907.1"/>
    </source>
</evidence>
<keyword evidence="3" id="KW-0256">Endoplasmic reticulum</keyword>
<dbReference type="CDD" id="cd23995">
    <property type="entry name" value="Seipin_BSCL2_like"/>
    <property type="match status" value="1"/>
</dbReference>
<accession>A0A1B9H0Y0</accession>
<sequence length="548" mass="60273">MSAAANYQPVRLRSGSAAERRARIQAGQEQPYTSDPELAEARRRIEVIERYDRARREARIKELREEWDKFWAEVKKSVLTPILVPFRLIRQAATSPLTISLVLKLILMGFLLLASSVISLLAVGAFFWSWSIGGPVEVEGWLFYGSKTHRPPHVTVPLPLEKILTDLRYDVQVELELVRPTRGTSEEIGNFMLSLEMRSLQEPGTVLVSAAQPSLPPPPLPAPLLSLPVLPTSYLPCVLPWPFRSFCPSRLLGYAPAPNSKIRERRLKGGYSSPSRGKDVVPLRKDLMDGVLIKPGRVPEATIGSVFISIGREDLFEDKEQNNDSQCKPPSREVKTTGWVVIRLVPRPTGIRWILSFHPIPPLLLLPPISLALTFSSSIIAFAIISIVRRPKSSDNNNSNRSAIDSPAEPSQPHERIKSERELRIEAETRAFEARDRQEKRDAQSRREEWDEMQSSNSGGLRRFDSQGSAIAAGISGAGRGKDATPRSSTVGGSETTASSSAIDTSRLTVSTNPSSSASSSSDSSARSNSDSTVTPTRLRSRGGSASG</sequence>
<evidence type="ECO:0000256" key="2">
    <source>
        <dbReference type="ARBA" id="ARBA00022692"/>
    </source>
</evidence>
<feature type="compositionally biased region" description="Polar residues" evidence="7">
    <location>
        <begin position="394"/>
        <end position="403"/>
    </location>
</feature>
<dbReference type="STRING" id="1296120.A0A1B9H0Y0"/>
<evidence type="ECO:0000313" key="10">
    <source>
        <dbReference type="Proteomes" id="UP000092666"/>
    </source>
</evidence>
<dbReference type="GO" id="GO:0005789">
    <property type="term" value="C:endoplasmic reticulum membrane"/>
    <property type="evidence" value="ECO:0007669"/>
    <property type="project" value="UniProtKB-SubCell"/>
</dbReference>
<evidence type="ECO:0000256" key="7">
    <source>
        <dbReference type="SAM" id="MobiDB-lite"/>
    </source>
</evidence>
<reference evidence="10" key="2">
    <citation type="submission" date="2013-12" db="EMBL/GenBank/DDBJ databases">
        <title>Evolution of pathogenesis and genome organization in the Tremellales.</title>
        <authorList>
            <person name="Cuomo C."/>
            <person name="Litvintseva A."/>
            <person name="Heitman J."/>
            <person name="Chen Y."/>
            <person name="Sun S."/>
            <person name="Springer D."/>
            <person name="Dromer F."/>
            <person name="Young S."/>
            <person name="Zeng Q."/>
            <person name="Chapman S."/>
            <person name="Gujja S."/>
            <person name="Saif S."/>
            <person name="Birren B."/>
        </authorList>
    </citation>
    <scope>NUCLEOTIDE SEQUENCE [LARGE SCALE GENOMIC DNA]</scope>
    <source>
        <strain evidence="10">BCC8398</strain>
    </source>
</reference>
<dbReference type="EMBL" id="KI669494">
    <property type="protein sequence ID" value="OCF36907.1"/>
    <property type="molecule type" value="Genomic_DNA"/>
</dbReference>
<evidence type="ECO:0000256" key="8">
    <source>
        <dbReference type="SAM" id="Phobius"/>
    </source>
</evidence>
<dbReference type="Proteomes" id="UP000092666">
    <property type="component" value="Unassembled WGS sequence"/>
</dbReference>
<dbReference type="Pfam" id="PF06775">
    <property type="entry name" value="Seipin"/>
    <property type="match status" value="1"/>
</dbReference>